<dbReference type="SUPFAM" id="SSF48371">
    <property type="entry name" value="ARM repeat"/>
    <property type="match status" value="1"/>
</dbReference>
<reference evidence="2" key="1">
    <citation type="journal article" date="2019" name="Int. J. Syst. Evol. Microbiol.">
        <title>The Global Catalogue of Microorganisms (GCM) 10K type strain sequencing project: providing services to taxonomists for standard genome sequencing and annotation.</title>
        <authorList>
            <consortium name="The Broad Institute Genomics Platform"/>
            <consortium name="The Broad Institute Genome Sequencing Center for Infectious Disease"/>
            <person name="Wu L."/>
            <person name="Ma J."/>
        </authorList>
    </citation>
    <scope>NUCLEOTIDE SEQUENCE [LARGE SCALE GENOMIC DNA]</scope>
    <source>
        <strain evidence="2">JCM 9371</strain>
    </source>
</reference>
<evidence type="ECO:0000313" key="1">
    <source>
        <dbReference type="EMBL" id="MFD0686165.1"/>
    </source>
</evidence>
<comment type="caution">
    <text evidence="1">The sequence shown here is derived from an EMBL/GenBank/DDBJ whole genome shotgun (WGS) entry which is preliminary data.</text>
</comment>
<sequence>MTPLRGLDDIDWDGLQHAYGSAGDVPGLLRGIEDGPDPAEALDDLDVKIYHQGGIVFPAAVAALPFLVALAGSRDVAVRPGLLELVGRIADEAGRVPKPTPGWADAWTAVLPDVLALLGDPDAAVRREVASALAPARDDADTIVPVLRERWAAEEDGAARVTIVLAVGDLARGCTAATLPETLVWLCDLRGHGDAQIRLAAETALPKAVPAQRPSLDVLVDAIGGDGIDVWQHVPWVGPSHPVLAEFFGGGAARLLDWVDDRLGNDPATRTGLCLAFLRDRDPDRRIGAVRNAADLLSERRSPERVLFPGLMELSADPAPAARAYATSLLASLDAPDEATDSEAAIADRLAARLDDEARLSRHGDERIADIAVWGLARRRDPRCLPRILRRLDGASDMTDAHFTDPYTTDPPTLGYVLAPLAAYADELLPAIRSRLDDPAAAKGLAQALFEWGPAAAPAVPELVRLLGTDATVQVADVLAAIGPAASDAATALSSHRAHHDERRARISRFAVSLAFWKVTGDPGPALAAAAKPIPTDLAAPPMFRYRTDLGWIRHVAELGPLAAAHADRLHPLLHVREEWTRIEAAHAHYRITGDAETSAWVLSAEAYKLATSEARPVQWTAMKYLAAMDPVPKIRREALHEILDSDTRYHYFAGWRGFAEDRELRALAASLLRRQPK</sequence>
<dbReference type="RefSeq" id="WP_131761184.1">
    <property type="nucleotide sequence ID" value="NZ_CAACUY010000151.1"/>
</dbReference>
<accession>A0ABW2XKK5</accession>
<dbReference type="Gene3D" id="1.25.10.10">
    <property type="entry name" value="Leucine-rich Repeat Variant"/>
    <property type="match status" value="1"/>
</dbReference>
<organism evidence="1 2">
    <name type="scientific">Actinomadura fibrosa</name>
    <dbReference type="NCBI Taxonomy" id="111802"/>
    <lineage>
        <taxon>Bacteria</taxon>
        <taxon>Bacillati</taxon>
        <taxon>Actinomycetota</taxon>
        <taxon>Actinomycetes</taxon>
        <taxon>Streptosporangiales</taxon>
        <taxon>Thermomonosporaceae</taxon>
        <taxon>Actinomadura</taxon>
    </lineage>
</organism>
<name>A0ABW2XKK5_9ACTN</name>
<dbReference type="EMBL" id="JBHTGP010000008">
    <property type="protein sequence ID" value="MFD0686165.1"/>
    <property type="molecule type" value="Genomic_DNA"/>
</dbReference>
<proteinExistence type="predicted"/>
<dbReference type="InterPro" id="IPR016024">
    <property type="entry name" value="ARM-type_fold"/>
</dbReference>
<gene>
    <name evidence="1" type="ORF">ACFQZM_16815</name>
</gene>
<keyword evidence="2" id="KW-1185">Reference proteome</keyword>
<dbReference type="Proteomes" id="UP001597063">
    <property type="component" value="Unassembled WGS sequence"/>
</dbReference>
<evidence type="ECO:0000313" key="2">
    <source>
        <dbReference type="Proteomes" id="UP001597063"/>
    </source>
</evidence>
<protein>
    <recommendedName>
        <fullName evidence="3">HEAT repeat domain-containing protein</fullName>
    </recommendedName>
</protein>
<dbReference type="InterPro" id="IPR011989">
    <property type="entry name" value="ARM-like"/>
</dbReference>
<evidence type="ECO:0008006" key="3">
    <source>
        <dbReference type="Google" id="ProtNLM"/>
    </source>
</evidence>